<dbReference type="Proteomes" id="UP000023152">
    <property type="component" value="Unassembled WGS sequence"/>
</dbReference>
<evidence type="ECO:0000259" key="9">
    <source>
        <dbReference type="PROSITE" id="PS51263"/>
    </source>
</evidence>
<comment type="caution">
    <text evidence="10">The sequence shown here is derived from an EMBL/GenBank/DDBJ whole genome shotgun (WGS) entry which is preliminary data.</text>
</comment>
<dbReference type="InterPro" id="IPR002108">
    <property type="entry name" value="ADF-H"/>
</dbReference>
<evidence type="ECO:0000313" key="10">
    <source>
        <dbReference type="EMBL" id="ETO14410.1"/>
    </source>
</evidence>
<dbReference type="GO" id="GO:0051016">
    <property type="term" value="P:barbed-end actin filament capping"/>
    <property type="evidence" value="ECO:0007669"/>
    <property type="project" value="TreeGrafter"/>
</dbReference>
<keyword evidence="4" id="KW-0677">Repeat</keyword>
<dbReference type="GO" id="GO:0005884">
    <property type="term" value="C:actin filament"/>
    <property type="evidence" value="ECO:0007669"/>
    <property type="project" value="TreeGrafter"/>
</dbReference>
<feature type="domain" description="ADF-H" evidence="9">
    <location>
        <begin position="175"/>
        <end position="313"/>
    </location>
</feature>
<dbReference type="AlphaFoldDB" id="X6MMW7"/>
<dbReference type="PANTHER" id="PTHR13759">
    <property type="entry name" value="TWINFILIN"/>
    <property type="match status" value="1"/>
</dbReference>
<evidence type="ECO:0000256" key="2">
    <source>
        <dbReference type="ARBA" id="ARBA00009557"/>
    </source>
</evidence>
<keyword evidence="5" id="KW-0009">Actin-binding</keyword>
<gene>
    <name evidence="10" type="ORF">RFI_22959</name>
</gene>
<feature type="compositionally biased region" description="Basic residues" evidence="8">
    <location>
        <begin position="327"/>
        <end position="344"/>
    </location>
</feature>
<dbReference type="OrthoDB" id="10006997at2759"/>
<keyword evidence="3" id="KW-0963">Cytoplasm</keyword>
<dbReference type="PANTHER" id="PTHR13759:SF1">
    <property type="entry name" value="TWINFILIN"/>
    <property type="match status" value="1"/>
</dbReference>
<sequence length="344" mass="39948">MSLKTVISSNEALIKAFKQAQKNPDFGFLKITIDLEKNEFELKNEEQSQGDEVKDWEKISTQLEEGKHSYFVVKDPEYERMFVLMHWAPDQSSIKQKMVYASSRATLKGFLGQSLFSSDYYVSTREDCNVKRLKQQRIWNDESAMATDVNMQPVSVQSGLDMTAPKFAQAPIIQRLAVEMSPSAQTCVAKLAKNESKLALFKLSEDRTTLLAEEYKDDTLLGIRDLLPDNEPRYFIFWHTRSRKDDKVPRASTVRVFAFYCPENCERALKFSYSTSKHCFVDFCTQAQLTFEGKVELAEKSELNYEFLDYHVFPIFDDKVSFDTPKPPKKKRRPHKKQRKIDVE</sequence>
<dbReference type="SUPFAM" id="SSF55753">
    <property type="entry name" value="Actin depolymerizing proteins"/>
    <property type="match status" value="2"/>
</dbReference>
<organism evidence="10 11">
    <name type="scientific">Reticulomyxa filosa</name>
    <dbReference type="NCBI Taxonomy" id="46433"/>
    <lineage>
        <taxon>Eukaryota</taxon>
        <taxon>Sar</taxon>
        <taxon>Rhizaria</taxon>
        <taxon>Retaria</taxon>
        <taxon>Foraminifera</taxon>
        <taxon>Monothalamids</taxon>
        <taxon>Reticulomyxidae</taxon>
        <taxon>Reticulomyxa</taxon>
    </lineage>
</organism>
<accession>X6MMW7</accession>
<name>X6MMW7_RETFI</name>
<dbReference type="Gene3D" id="3.40.20.10">
    <property type="entry name" value="Severin"/>
    <property type="match status" value="2"/>
</dbReference>
<dbReference type="PROSITE" id="PS51263">
    <property type="entry name" value="ADF_H"/>
    <property type="match status" value="2"/>
</dbReference>
<evidence type="ECO:0000256" key="4">
    <source>
        <dbReference type="ARBA" id="ARBA00022737"/>
    </source>
</evidence>
<comment type="subunit">
    <text evidence="7">Interacts with G-actin; ADP-actin form.</text>
</comment>
<evidence type="ECO:0000256" key="3">
    <source>
        <dbReference type="ARBA" id="ARBA00022490"/>
    </source>
</evidence>
<evidence type="ECO:0000256" key="8">
    <source>
        <dbReference type="SAM" id="MobiDB-lite"/>
    </source>
</evidence>
<evidence type="ECO:0000256" key="1">
    <source>
        <dbReference type="ARBA" id="ARBA00004245"/>
    </source>
</evidence>
<comment type="subcellular location">
    <subcellularLocation>
        <location evidence="1">Cytoplasm</location>
        <location evidence="1">Cytoskeleton</location>
    </subcellularLocation>
</comment>
<dbReference type="Pfam" id="PF00241">
    <property type="entry name" value="Cofilin_ADF"/>
    <property type="match status" value="2"/>
</dbReference>
<evidence type="ECO:0000313" key="11">
    <source>
        <dbReference type="Proteomes" id="UP000023152"/>
    </source>
</evidence>
<dbReference type="InterPro" id="IPR028458">
    <property type="entry name" value="Twinfilin"/>
</dbReference>
<evidence type="ECO:0000256" key="7">
    <source>
        <dbReference type="ARBA" id="ARBA00038532"/>
    </source>
</evidence>
<dbReference type="GO" id="GO:0030042">
    <property type="term" value="P:actin filament depolymerization"/>
    <property type="evidence" value="ECO:0007669"/>
    <property type="project" value="TreeGrafter"/>
</dbReference>
<reference evidence="10 11" key="1">
    <citation type="journal article" date="2013" name="Curr. Biol.">
        <title>The Genome of the Foraminiferan Reticulomyxa filosa.</title>
        <authorList>
            <person name="Glockner G."/>
            <person name="Hulsmann N."/>
            <person name="Schleicher M."/>
            <person name="Noegel A.A."/>
            <person name="Eichinger L."/>
            <person name="Gallinger C."/>
            <person name="Pawlowski J."/>
            <person name="Sierra R."/>
            <person name="Euteneuer U."/>
            <person name="Pillet L."/>
            <person name="Moustafa A."/>
            <person name="Platzer M."/>
            <person name="Groth M."/>
            <person name="Szafranski K."/>
            <person name="Schliwa M."/>
        </authorList>
    </citation>
    <scope>NUCLEOTIDE SEQUENCE [LARGE SCALE GENOMIC DNA]</scope>
</reference>
<feature type="region of interest" description="Disordered" evidence="8">
    <location>
        <begin position="322"/>
        <end position="344"/>
    </location>
</feature>
<keyword evidence="6" id="KW-0206">Cytoskeleton</keyword>
<dbReference type="GO" id="GO:0051015">
    <property type="term" value="F:actin filament binding"/>
    <property type="evidence" value="ECO:0007669"/>
    <property type="project" value="TreeGrafter"/>
</dbReference>
<dbReference type="OMA" id="YLFKHTH"/>
<comment type="similarity">
    <text evidence="2">Belongs to the actin-binding proteins ADF family. Twinfilin subfamily.</text>
</comment>
<dbReference type="EMBL" id="ASPP01020050">
    <property type="protein sequence ID" value="ETO14410.1"/>
    <property type="molecule type" value="Genomic_DNA"/>
</dbReference>
<evidence type="ECO:0000256" key="6">
    <source>
        <dbReference type="ARBA" id="ARBA00023212"/>
    </source>
</evidence>
<evidence type="ECO:0000256" key="5">
    <source>
        <dbReference type="ARBA" id="ARBA00023203"/>
    </source>
</evidence>
<dbReference type="GO" id="GO:0003785">
    <property type="term" value="F:actin monomer binding"/>
    <property type="evidence" value="ECO:0007669"/>
    <property type="project" value="TreeGrafter"/>
</dbReference>
<dbReference type="GO" id="GO:0005737">
    <property type="term" value="C:cytoplasm"/>
    <property type="evidence" value="ECO:0007669"/>
    <property type="project" value="TreeGrafter"/>
</dbReference>
<protein>
    <recommendedName>
        <fullName evidence="9">ADF-H domain-containing protein</fullName>
    </recommendedName>
</protein>
<proteinExistence type="inferred from homology"/>
<dbReference type="InterPro" id="IPR029006">
    <property type="entry name" value="ADF-H/Gelsolin-like_dom_sf"/>
</dbReference>
<dbReference type="SMART" id="SM00102">
    <property type="entry name" value="ADF"/>
    <property type="match status" value="2"/>
</dbReference>
<keyword evidence="11" id="KW-1185">Reference proteome</keyword>
<feature type="domain" description="ADF-H" evidence="9">
    <location>
        <begin position="5"/>
        <end position="138"/>
    </location>
</feature>